<dbReference type="Proteomes" id="UP000829354">
    <property type="component" value="Chromosome V"/>
</dbReference>
<evidence type="ECO:0000256" key="1">
    <source>
        <dbReference type="SAM" id="MobiDB-lite"/>
    </source>
</evidence>
<feature type="region of interest" description="Disordered" evidence="1">
    <location>
        <begin position="218"/>
        <end position="402"/>
    </location>
</feature>
<name>A0AAE9JHI5_CAEBR</name>
<feature type="compositionally biased region" description="Basic and acidic residues" evidence="1">
    <location>
        <begin position="291"/>
        <end position="307"/>
    </location>
</feature>
<dbReference type="AlphaFoldDB" id="A0AAE9JHI5"/>
<dbReference type="CDD" id="cd22249">
    <property type="entry name" value="UDM1_RNF168_RNF169-like"/>
    <property type="match status" value="1"/>
</dbReference>
<feature type="region of interest" description="Disordered" evidence="1">
    <location>
        <begin position="106"/>
        <end position="125"/>
    </location>
</feature>
<gene>
    <name evidence="2" type="ORF">L5515_005914</name>
</gene>
<organism evidence="2 3">
    <name type="scientific">Caenorhabditis briggsae</name>
    <dbReference type="NCBI Taxonomy" id="6238"/>
    <lineage>
        <taxon>Eukaryota</taxon>
        <taxon>Metazoa</taxon>
        <taxon>Ecdysozoa</taxon>
        <taxon>Nematoda</taxon>
        <taxon>Chromadorea</taxon>
        <taxon>Rhabditida</taxon>
        <taxon>Rhabditina</taxon>
        <taxon>Rhabditomorpha</taxon>
        <taxon>Rhabditoidea</taxon>
        <taxon>Rhabditidae</taxon>
        <taxon>Peloderinae</taxon>
        <taxon>Caenorhabditis</taxon>
    </lineage>
</organism>
<keyword evidence="3" id="KW-1185">Reference proteome</keyword>
<evidence type="ECO:0000313" key="3">
    <source>
        <dbReference type="Proteomes" id="UP000829354"/>
    </source>
</evidence>
<protein>
    <submittedName>
        <fullName evidence="2">Uncharacterized protein</fullName>
    </submittedName>
</protein>
<feature type="region of interest" description="Disordered" evidence="1">
    <location>
        <begin position="1"/>
        <end position="84"/>
    </location>
</feature>
<feature type="compositionally biased region" description="Basic and acidic residues" evidence="1">
    <location>
        <begin position="12"/>
        <end position="69"/>
    </location>
</feature>
<feature type="compositionally biased region" description="Basic and acidic residues" evidence="1">
    <location>
        <begin position="320"/>
        <end position="379"/>
    </location>
</feature>
<reference evidence="2 3" key="1">
    <citation type="submission" date="2022-04" db="EMBL/GenBank/DDBJ databases">
        <title>Chromosome-level reference genomes for two strains of Caenorhabditis briggsae: an improved platform for comparative genomics.</title>
        <authorList>
            <person name="Stevens L."/>
            <person name="Andersen E."/>
        </authorList>
    </citation>
    <scope>NUCLEOTIDE SEQUENCE [LARGE SCALE GENOMIC DNA]</scope>
    <source>
        <strain evidence="2">VX34</strain>
        <tissue evidence="2">Whole-organism</tissue>
    </source>
</reference>
<feature type="region of interest" description="Disordered" evidence="1">
    <location>
        <begin position="528"/>
        <end position="552"/>
    </location>
</feature>
<feature type="compositionally biased region" description="Basic and acidic residues" evidence="1">
    <location>
        <begin position="263"/>
        <end position="282"/>
    </location>
</feature>
<evidence type="ECO:0000313" key="2">
    <source>
        <dbReference type="EMBL" id="UMM31896.1"/>
    </source>
</evidence>
<dbReference type="EMBL" id="CP092624">
    <property type="protein sequence ID" value="UMM31896.1"/>
    <property type="molecule type" value="Genomic_DNA"/>
</dbReference>
<feature type="compositionally biased region" description="Polar residues" evidence="1">
    <location>
        <begin position="228"/>
        <end position="240"/>
    </location>
</feature>
<sequence length="574" mass="63284">MASSGPFGSIRNKKDANKKQFEDEQKMREEKEREDQEQYMRQVEARNREREKMARRMEDTPRIDIRSEMFLETSSGDVPRPATSLMNLKDQKKVMRSISSARLPTRSALEVPVHPNTLSAPEPPMELQVLNSPGALSILQEEPAFNLPQVSEKKAQKIDALNLSMKRQEAKGLKIERSSDWSAELGSGHSSVGPPSVVEIERKKEVMVKPEIPIKVKLAGEKKEPIDLNSSSSEVQSTPVQPAIVPTEHLIPVQKSKCCCHPDPGHPGHPDPGHPDPGHPDPGHPIPGHPGHAEPGHPDPGHPDPGHPDQGCHPIPGHPGHPEPGHPDPGHPDPGHPDPGHPDPVHPDPGHPDPGHPDPGHPDPGHSDPGHPDPAHPDPAHPVPGHPDPGHPDSQPSNMTDRQENYGYRKVGQFFDQMFRERRVEDFLKDLNEYNNPITTTTTTTHLDSKLQISNLVHTLSPTIRLIQMGNRWDNPSSDEVTDISSSWISLDPDDQETEEPSTLTERASRFLYQVLCFGLCPARPRVPELKVTPPTPKKKGDSEASNVVANPMNSLKLPKRFKVMAPSRENVGG</sequence>
<accession>A0AAE9JHI5</accession>
<proteinExistence type="predicted"/>